<gene>
    <name evidence="2" type="ORF">HO173_008503</name>
</gene>
<comment type="caution">
    <text evidence="2">The sequence shown here is derived from an EMBL/GenBank/DDBJ whole genome shotgun (WGS) entry which is preliminary data.</text>
</comment>
<protein>
    <submittedName>
        <fullName evidence="2">Uncharacterized protein</fullName>
    </submittedName>
</protein>
<feature type="region of interest" description="Disordered" evidence="1">
    <location>
        <begin position="54"/>
        <end position="93"/>
    </location>
</feature>
<dbReference type="RefSeq" id="XP_037162636.1">
    <property type="nucleotide sequence ID" value="XM_037310403.1"/>
</dbReference>
<name>A0A8H6L2M7_9LECA</name>
<reference evidence="2 3" key="1">
    <citation type="journal article" date="2020" name="Genomics">
        <title>Complete, high-quality genomes from long-read metagenomic sequencing of two wolf lichen thalli reveals enigmatic genome architecture.</title>
        <authorList>
            <person name="McKenzie S.K."/>
            <person name="Walston R.F."/>
            <person name="Allen J.L."/>
        </authorList>
    </citation>
    <scope>NUCLEOTIDE SEQUENCE [LARGE SCALE GENOMIC DNA]</scope>
    <source>
        <strain evidence="2">WasteWater2</strain>
    </source>
</reference>
<dbReference type="AlphaFoldDB" id="A0A8H6L2M7"/>
<feature type="region of interest" description="Disordered" evidence="1">
    <location>
        <begin position="109"/>
        <end position="150"/>
    </location>
</feature>
<feature type="compositionally biased region" description="Basic and acidic residues" evidence="1">
    <location>
        <begin position="54"/>
        <end position="76"/>
    </location>
</feature>
<feature type="region of interest" description="Disordered" evidence="1">
    <location>
        <begin position="180"/>
        <end position="425"/>
    </location>
</feature>
<organism evidence="2 3">
    <name type="scientific">Letharia columbiana</name>
    <dbReference type="NCBI Taxonomy" id="112416"/>
    <lineage>
        <taxon>Eukaryota</taxon>
        <taxon>Fungi</taxon>
        <taxon>Dikarya</taxon>
        <taxon>Ascomycota</taxon>
        <taxon>Pezizomycotina</taxon>
        <taxon>Lecanoromycetes</taxon>
        <taxon>OSLEUM clade</taxon>
        <taxon>Lecanoromycetidae</taxon>
        <taxon>Lecanorales</taxon>
        <taxon>Lecanorineae</taxon>
        <taxon>Parmeliaceae</taxon>
        <taxon>Letharia</taxon>
    </lineage>
</organism>
<sequence>MPPTPLTYRPQTLKQAKKAYRKSGATVRLSESEKAVLERRAVLQERADRIKEREARRKANLKRKEERVQREREARHRMGIPTPPPKEGIQVGPSQSHLSEFMYAGVKRKGENEVEEEEKEFDIQKQGGLAVQEQQERAMGPPMSRQPLQTSCANASPLWMIPSQMVNVNSPEVRDFVLQENHPPPKRTSLARNPLQAKSANPMIQQKPLAEDKDISGLQTKAAYLQRPQASPLDQPLLRPPAQATITKSTSFKKPPLIPLPSKPEAIPENCFDDFFVSNTQIQRELSPPPTPPAKTTPDAVSIARPPTPPPPPRALEPAAADEDAADLLAFISTQDLDFSGELTQIAPPAPQEEPHDETEADDEDFPDDELEDIVLEFELESSVKSSNTTTPNDQQPKPDLLTQSDGGGSHYDSDDADDAELQAGLQMVFRDYEKERQCQEAQRAAECDAFDLSTQDLRELES</sequence>
<keyword evidence="3" id="KW-1185">Reference proteome</keyword>
<proteinExistence type="predicted"/>
<evidence type="ECO:0000256" key="1">
    <source>
        <dbReference type="SAM" id="MobiDB-lite"/>
    </source>
</evidence>
<feature type="compositionally biased region" description="Acidic residues" evidence="1">
    <location>
        <begin position="355"/>
        <end position="380"/>
    </location>
</feature>
<evidence type="ECO:0000313" key="2">
    <source>
        <dbReference type="EMBL" id="KAF6233214.1"/>
    </source>
</evidence>
<feature type="compositionally biased region" description="Polar residues" evidence="1">
    <location>
        <begin position="383"/>
        <end position="396"/>
    </location>
</feature>
<dbReference type="Proteomes" id="UP000578531">
    <property type="component" value="Unassembled WGS sequence"/>
</dbReference>
<feature type="compositionally biased region" description="Pro residues" evidence="1">
    <location>
        <begin position="306"/>
        <end position="315"/>
    </location>
</feature>
<evidence type="ECO:0000313" key="3">
    <source>
        <dbReference type="Proteomes" id="UP000578531"/>
    </source>
</evidence>
<dbReference type="GeneID" id="59290159"/>
<accession>A0A8H6L2M7</accession>
<dbReference type="OrthoDB" id="4590776at2759"/>
<dbReference type="EMBL" id="JACCJC010000040">
    <property type="protein sequence ID" value="KAF6233214.1"/>
    <property type="molecule type" value="Genomic_DNA"/>
</dbReference>
<feature type="region of interest" description="Disordered" evidence="1">
    <location>
        <begin position="1"/>
        <end position="20"/>
    </location>
</feature>